<evidence type="ECO:0000313" key="2">
    <source>
        <dbReference type="EMBL" id="MDQ0167307.1"/>
    </source>
</evidence>
<dbReference type="InterPro" id="IPR032250">
    <property type="entry name" value="DUF4825"/>
</dbReference>
<dbReference type="Pfam" id="PF16107">
    <property type="entry name" value="DUF4825"/>
    <property type="match status" value="1"/>
</dbReference>
<evidence type="ECO:0000259" key="1">
    <source>
        <dbReference type="Pfam" id="PF16107"/>
    </source>
</evidence>
<evidence type="ECO:0000313" key="3">
    <source>
        <dbReference type="Proteomes" id="UP001235840"/>
    </source>
</evidence>
<dbReference type="EMBL" id="JAUSTY010000014">
    <property type="protein sequence ID" value="MDQ0167307.1"/>
    <property type="molecule type" value="Genomic_DNA"/>
</dbReference>
<keyword evidence="3" id="KW-1185">Reference proteome</keyword>
<proteinExistence type="predicted"/>
<comment type="caution">
    <text evidence="2">The sequence shown here is derived from an EMBL/GenBank/DDBJ whole genome shotgun (WGS) entry which is preliminary data.</text>
</comment>
<reference evidence="2 3" key="1">
    <citation type="submission" date="2023-07" db="EMBL/GenBank/DDBJ databases">
        <title>Genomic Encyclopedia of Type Strains, Phase IV (KMG-IV): sequencing the most valuable type-strain genomes for metagenomic binning, comparative biology and taxonomic classification.</title>
        <authorList>
            <person name="Goeker M."/>
        </authorList>
    </citation>
    <scope>NUCLEOTIDE SEQUENCE [LARGE SCALE GENOMIC DNA]</scope>
    <source>
        <strain evidence="2 3">DSM 12751</strain>
    </source>
</reference>
<organism evidence="2 3">
    <name type="scientific">Caldalkalibacillus horti</name>
    <dbReference type="NCBI Taxonomy" id="77523"/>
    <lineage>
        <taxon>Bacteria</taxon>
        <taxon>Bacillati</taxon>
        <taxon>Bacillota</taxon>
        <taxon>Bacilli</taxon>
        <taxon>Bacillales</taxon>
        <taxon>Bacillaceae</taxon>
        <taxon>Caldalkalibacillus</taxon>
    </lineage>
</organism>
<gene>
    <name evidence="2" type="ORF">J2S11_003232</name>
</gene>
<feature type="domain" description="DUF4825" evidence="1">
    <location>
        <begin position="53"/>
        <end position="134"/>
    </location>
</feature>
<dbReference type="RefSeq" id="WP_307396140.1">
    <property type="nucleotide sequence ID" value="NZ_BAAADK010000014.1"/>
</dbReference>
<dbReference type="Proteomes" id="UP001235840">
    <property type="component" value="Unassembled WGS sequence"/>
</dbReference>
<protein>
    <recommendedName>
        <fullName evidence="1">DUF4825 domain-containing protein</fullName>
    </recommendedName>
</protein>
<sequence length="190" mass="21902">MKKNGMFLIIALVIIGVAGLAMVEGYIKPNIESQDQTYQLEQDNPMTHDFEGLLTFKSPYMGDASNLINLNYRLPIISERTHKLDTDNFSAKIIFEEESRSFDAEWFKRVLIYNSTANFVLIDNLQELQFSFADLTYTVEREAVEGWYGDVNLSTFQDLEQWEIHVRSKLNDQELVDEFVEKVIGPVDAS</sequence>
<name>A0ABT9W235_9BACI</name>
<accession>A0ABT9W235</accession>